<dbReference type="InterPro" id="IPR024445">
    <property type="entry name" value="Tnp_ISXO2-like"/>
</dbReference>
<dbReference type="Pfam" id="PF12762">
    <property type="entry name" value="DDE_Tnp_IS1595"/>
    <property type="match status" value="1"/>
</dbReference>
<sequence>MYQAKCKKCFGKRFWKVRRGKLRCKNCRYEFTPKIGGMRLTKYQWEALLKWFLRCQSLNVIVKETDISEYKVLKALNLVRQVMAVDIPEVFEGEVEVDETYLGGQWKFKRKSVKKSQKPSKRGLGTTKQPVFGILARCGRVWATIVPDAEAKDLIPIIEKRIKRGSRVNSDTWRAYTGLATKGYVHRTVEHAKQEYVKGKSHINGLEGFFGYLKRQLASRGGIRKERLSYYLAEYVWRYNYRELPIEKKVKRLFNLVANT</sequence>
<protein>
    <recommendedName>
        <fullName evidence="1">ISXO2-like transposase domain-containing protein</fullName>
    </recommendedName>
</protein>
<dbReference type="PANTHER" id="PTHR47163:SF2">
    <property type="entry name" value="SI:DKEY-17M8.2"/>
    <property type="match status" value="1"/>
</dbReference>
<proteinExistence type="predicted"/>
<evidence type="ECO:0000259" key="1">
    <source>
        <dbReference type="SMART" id="SM01126"/>
    </source>
</evidence>
<dbReference type="Proteomes" id="UP000231198">
    <property type="component" value="Unassembled WGS sequence"/>
</dbReference>
<dbReference type="NCBIfam" id="NF033547">
    <property type="entry name" value="transpos_IS1595"/>
    <property type="match status" value="1"/>
</dbReference>
<dbReference type="PANTHER" id="PTHR47163">
    <property type="entry name" value="DDE_TNP_IS1595 DOMAIN-CONTAINING PROTEIN"/>
    <property type="match status" value="1"/>
</dbReference>
<reference evidence="3" key="1">
    <citation type="submission" date="2017-09" db="EMBL/GenBank/DDBJ databases">
        <title>Depth-based differentiation of microbial function through sediment-hosted aquifers and enrichment of novel symbionts in the deep terrestrial subsurface.</title>
        <authorList>
            <person name="Probst A.J."/>
            <person name="Ladd B."/>
            <person name="Jarett J.K."/>
            <person name="Geller-Mcgrath D.E."/>
            <person name="Sieber C.M.K."/>
            <person name="Emerson J.B."/>
            <person name="Anantharaman K."/>
            <person name="Thomas B.C."/>
            <person name="Malmstrom R."/>
            <person name="Stieglmeier M."/>
            <person name="Klingl A."/>
            <person name="Woyke T."/>
            <person name="Ryan C.M."/>
            <person name="Banfield J.F."/>
        </authorList>
    </citation>
    <scope>NUCLEOTIDE SEQUENCE [LARGE SCALE GENOMIC DNA]</scope>
</reference>
<evidence type="ECO:0000313" key="3">
    <source>
        <dbReference type="Proteomes" id="UP000231198"/>
    </source>
</evidence>
<organism evidence="2 3">
    <name type="scientific">Candidatus Roizmanbacteria bacterium CG09_land_8_20_14_0_10_41_9</name>
    <dbReference type="NCBI Taxonomy" id="1974850"/>
    <lineage>
        <taxon>Bacteria</taxon>
        <taxon>Candidatus Roizmaniibacteriota</taxon>
    </lineage>
</organism>
<dbReference type="AlphaFoldDB" id="A0A2H0WSK3"/>
<evidence type="ECO:0000313" key="2">
    <source>
        <dbReference type="EMBL" id="PIS15623.1"/>
    </source>
</evidence>
<gene>
    <name evidence="2" type="ORF">COT62_02590</name>
</gene>
<comment type="caution">
    <text evidence="2">The sequence shown here is derived from an EMBL/GenBank/DDBJ whole genome shotgun (WGS) entry which is preliminary data.</text>
</comment>
<dbReference type="InterPro" id="IPR053164">
    <property type="entry name" value="IS1016-like_transposase"/>
</dbReference>
<name>A0A2H0WSK3_9BACT</name>
<dbReference type="SMART" id="SM01126">
    <property type="entry name" value="DDE_Tnp_IS1595"/>
    <property type="match status" value="1"/>
</dbReference>
<dbReference type="EMBL" id="PEZG01000057">
    <property type="protein sequence ID" value="PIS15623.1"/>
    <property type="molecule type" value="Genomic_DNA"/>
</dbReference>
<accession>A0A2H0WSK3</accession>
<feature type="domain" description="ISXO2-like transposase" evidence="1">
    <location>
        <begin position="90"/>
        <end position="240"/>
    </location>
</feature>